<dbReference type="EMBL" id="AKHW03006692">
    <property type="protein sequence ID" value="KYO19164.1"/>
    <property type="molecule type" value="Genomic_DNA"/>
</dbReference>
<evidence type="ECO:0000256" key="1">
    <source>
        <dbReference type="SAM" id="MobiDB-lite"/>
    </source>
</evidence>
<feature type="region of interest" description="Disordered" evidence="1">
    <location>
        <begin position="84"/>
        <end position="105"/>
    </location>
</feature>
<organism evidence="2 3">
    <name type="scientific">Alligator mississippiensis</name>
    <name type="common">American alligator</name>
    <dbReference type="NCBI Taxonomy" id="8496"/>
    <lineage>
        <taxon>Eukaryota</taxon>
        <taxon>Metazoa</taxon>
        <taxon>Chordata</taxon>
        <taxon>Craniata</taxon>
        <taxon>Vertebrata</taxon>
        <taxon>Euteleostomi</taxon>
        <taxon>Archelosauria</taxon>
        <taxon>Archosauria</taxon>
        <taxon>Crocodylia</taxon>
        <taxon>Alligatoridae</taxon>
        <taxon>Alligatorinae</taxon>
        <taxon>Alligator</taxon>
    </lineage>
</organism>
<protein>
    <submittedName>
        <fullName evidence="2">Uncharacterized protein</fullName>
    </submittedName>
</protein>
<proteinExistence type="predicted"/>
<accession>A0A151M3S5</accession>
<dbReference type="AlphaFoldDB" id="A0A151M3S5"/>
<gene>
    <name evidence="2" type="ORF">Y1Q_0006520</name>
</gene>
<feature type="region of interest" description="Disordered" evidence="1">
    <location>
        <begin position="1"/>
        <end position="32"/>
    </location>
</feature>
<sequence>MMTAANPNNETDPKAGAYYGPEEVRGAGQEQPKLIRPNRGCLLSRNLEPALERIIATPCLRLERTWTLNCPCHHLNLTIKYSAEGLRTQPVRRHTEPESQGKSQI</sequence>
<comment type="caution">
    <text evidence="2">The sequence shown here is derived from an EMBL/GenBank/DDBJ whole genome shotgun (WGS) entry which is preliminary data.</text>
</comment>
<dbReference type="Proteomes" id="UP000050525">
    <property type="component" value="Unassembled WGS sequence"/>
</dbReference>
<reference evidence="2 3" key="1">
    <citation type="journal article" date="2012" name="Genome Biol.">
        <title>Sequencing three crocodilian genomes to illuminate the evolution of archosaurs and amniotes.</title>
        <authorList>
            <person name="St John J.A."/>
            <person name="Braun E.L."/>
            <person name="Isberg S.R."/>
            <person name="Miles L.G."/>
            <person name="Chong A.Y."/>
            <person name="Gongora J."/>
            <person name="Dalzell P."/>
            <person name="Moran C."/>
            <person name="Bed'hom B."/>
            <person name="Abzhanov A."/>
            <person name="Burgess S.C."/>
            <person name="Cooksey A.M."/>
            <person name="Castoe T.A."/>
            <person name="Crawford N.G."/>
            <person name="Densmore L.D."/>
            <person name="Drew J.C."/>
            <person name="Edwards S.V."/>
            <person name="Faircloth B.C."/>
            <person name="Fujita M.K."/>
            <person name="Greenwold M.J."/>
            <person name="Hoffmann F.G."/>
            <person name="Howard J.M."/>
            <person name="Iguchi T."/>
            <person name="Janes D.E."/>
            <person name="Khan S.Y."/>
            <person name="Kohno S."/>
            <person name="de Koning A.J."/>
            <person name="Lance S.L."/>
            <person name="McCarthy F.M."/>
            <person name="McCormack J.E."/>
            <person name="Merchant M.E."/>
            <person name="Peterson D.G."/>
            <person name="Pollock D.D."/>
            <person name="Pourmand N."/>
            <person name="Raney B.J."/>
            <person name="Roessler K.A."/>
            <person name="Sanford J.R."/>
            <person name="Sawyer R.H."/>
            <person name="Schmidt C.J."/>
            <person name="Triplett E.W."/>
            <person name="Tuberville T.D."/>
            <person name="Venegas-Anaya M."/>
            <person name="Howard J.T."/>
            <person name="Jarvis E.D."/>
            <person name="Guillette L.J.Jr."/>
            <person name="Glenn T.C."/>
            <person name="Green R.E."/>
            <person name="Ray D.A."/>
        </authorList>
    </citation>
    <scope>NUCLEOTIDE SEQUENCE [LARGE SCALE GENOMIC DNA]</scope>
    <source>
        <strain evidence="2">KSC_2009_1</strain>
    </source>
</reference>
<keyword evidence="3" id="KW-1185">Reference proteome</keyword>
<name>A0A151M3S5_ALLMI</name>
<feature type="compositionally biased region" description="Polar residues" evidence="1">
    <location>
        <begin position="1"/>
        <end position="10"/>
    </location>
</feature>
<evidence type="ECO:0000313" key="3">
    <source>
        <dbReference type="Proteomes" id="UP000050525"/>
    </source>
</evidence>
<evidence type="ECO:0000313" key="2">
    <source>
        <dbReference type="EMBL" id="KYO19164.1"/>
    </source>
</evidence>